<evidence type="ECO:0008006" key="3">
    <source>
        <dbReference type="Google" id="ProtNLM"/>
    </source>
</evidence>
<evidence type="ECO:0000313" key="1">
    <source>
        <dbReference type="EMBL" id="AAZ98050.1"/>
    </source>
</evidence>
<dbReference type="Proteomes" id="UP000008291">
    <property type="component" value="Chromosome"/>
</dbReference>
<reference evidence="1 2" key="1">
    <citation type="journal article" date="2006" name="J. Bacteriol.">
        <title>The genome sequence of the obligately chemolithoautotrophic, facultatively anaerobic bacterium Thiobacillus denitrificans.</title>
        <authorList>
            <person name="Beller H.R."/>
            <person name="Chain P.S."/>
            <person name="Letain T.E."/>
            <person name="Chakicherla A."/>
            <person name="Larimer F.W."/>
            <person name="Richardson P.M."/>
            <person name="Coleman M.A."/>
            <person name="Wood A.P."/>
            <person name="Kelly D.P."/>
        </authorList>
    </citation>
    <scope>NUCLEOTIDE SEQUENCE [LARGE SCALE GENOMIC DNA]</scope>
    <source>
        <strain evidence="1 2">ATCC 25259</strain>
    </source>
</reference>
<name>Q3SH39_THIDA</name>
<dbReference type="AlphaFoldDB" id="Q3SH39"/>
<keyword evidence="2" id="KW-1185">Reference proteome</keyword>
<gene>
    <name evidence="1" type="ordered locus">Tbd_2097</name>
</gene>
<accession>Q3SH39</accession>
<evidence type="ECO:0000313" key="2">
    <source>
        <dbReference type="Proteomes" id="UP000008291"/>
    </source>
</evidence>
<dbReference type="InterPro" id="IPR009883">
    <property type="entry name" value="YgfX"/>
</dbReference>
<dbReference type="EMBL" id="CP000116">
    <property type="protein sequence ID" value="AAZ98050.1"/>
    <property type="molecule type" value="Genomic_DNA"/>
</dbReference>
<proteinExistence type="predicted"/>
<dbReference type="STRING" id="292415.Tbd_2097"/>
<protein>
    <recommendedName>
        <fullName evidence="3">Toxin CptA</fullName>
    </recommendedName>
</protein>
<dbReference type="KEGG" id="tbd:Tbd_2097"/>
<sequence length="143" mass="15577">MHEIELKPSRRLGLLLAAFLLLALAAVQQAALPVGAQVALGLVAAGLVVRGWRRAGVPAVLRVGADGRLQCLDDAGEWRDIEVLDESFVSTRLIVLRYRLADGRPQTLTLLSDSGDADSLRQLRVSLRWSRHKRSDTAYPDAG</sequence>
<dbReference type="HOGENOM" id="CLU_1805285_0_0_4"/>
<dbReference type="Pfam" id="PF07254">
    <property type="entry name" value="Cpta_toxin"/>
    <property type="match status" value="1"/>
</dbReference>
<organism evidence="1 2">
    <name type="scientific">Thiobacillus denitrificans (strain ATCC 25259 / T1)</name>
    <dbReference type="NCBI Taxonomy" id="292415"/>
    <lineage>
        <taxon>Bacteria</taxon>
        <taxon>Pseudomonadati</taxon>
        <taxon>Pseudomonadota</taxon>
        <taxon>Betaproteobacteria</taxon>
        <taxon>Nitrosomonadales</taxon>
        <taxon>Thiobacillaceae</taxon>
        <taxon>Thiobacillus</taxon>
    </lineage>
</organism>